<gene>
    <name evidence="2" type="ORF">IAB68_03730</name>
</gene>
<dbReference type="Proteomes" id="UP000824074">
    <property type="component" value="Unassembled WGS sequence"/>
</dbReference>
<feature type="transmembrane region" description="Helical" evidence="1">
    <location>
        <begin position="37"/>
        <end position="57"/>
    </location>
</feature>
<dbReference type="Pfam" id="PF06541">
    <property type="entry name" value="ABC_trans_CmpB"/>
    <property type="match status" value="1"/>
</dbReference>
<feature type="transmembrane region" description="Helical" evidence="1">
    <location>
        <begin position="142"/>
        <end position="163"/>
    </location>
</feature>
<keyword evidence="1" id="KW-1133">Transmembrane helix</keyword>
<proteinExistence type="predicted"/>
<evidence type="ECO:0000313" key="2">
    <source>
        <dbReference type="EMBL" id="HIU40389.1"/>
    </source>
</evidence>
<evidence type="ECO:0000313" key="3">
    <source>
        <dbReference type="Proteomes" id="UP000824074"/>
    </source>
</evidence>
<dbReference type="InterPro" id="IPR010540">
    <property type="entry name" value="CmpB_TMEM229"/>
</dbReference>
<reference evidence="2" key="2">
    <citation type="journal article" date="2021" name="PeerJ">
        <title>Extensive microbial diversity within the chicken gut microbiome revealed by metagenomics and culture.</title>
        <authorList>
            <person name="Gilroy R."/>
            <person name="Ravi A."/>
            <person name="Getino M."/>
            <person name="Pursley I."/>
            <person name="Horton D.L."/>
            <person name="Alikhan N.F."/>
            <person name="Baker D."/>
            <person name="Gharbi K."/>
            <person name="Hall N."/>
            <person name="Watson M."/>
            <person name="Adriaenssens E.M."/>
            <person name="Foster-Nyarko E."/>
            <person name="Jarju S."/>
            <person name="Secka A."/>
            <person name="Antonio M."/>
            <person name="Oren A."/>
            <person name="Chaudhuri R.R."/>
            <person name="La Ragione R."/>
            <person name="Hildebrand F."/>
            <person name="Pallen M.J."/>
        </authorList>
    </citation>
    <scope>NUCLEOTIDE SEQUENCE</scope>
    <source>
        <strain evidence="2">CHK193-30670</strain>
    </source>
</reference>
<feature type="transmembrane region" description="Helical" evidence="1">
    <location>
        <begin position="7"/>
        <end position="25"/>
    </location>
</feature>
<keyword evidence="1" id="KW-0812">Transmembrane</keyword>
<sequence length="167" mass="19201">MFYVNCFFVYSILGYVVETLISFITKSNFKSGILSLPWTPVYGIGALVILFASNYLFKNLHMNRVFETIILFFVVGIVLSFLEALGGVLTEKIFGKVFWDYSSQKYHIGHYISLEMTLVWGVTSIIFIYVIHPLLKKLIKKIPLFITIILICLFLFDAAKTFISKKI</sequence>
<name>A0A9D1LHX4_9FIRM</name>
<reference evidence="2" key="1">
    <citation type="submission" date="2020-10" db="EMBL/GenBank/DDBJ databases">
        <authorList>
            <person name="Gilroy R."/>
        </authorList>
    </citation>
    <scope>NUCLEOTIDE SEQUENCE</scope>
    <source>
        <strain evidence="2">CHK193-30670</strain>
    </source>
</reference>
<dbReference type="AlphaFoldDB" id="A0A9D1LHX4"/>
<comment type="caution">
    <text evidence="2">The sequence shown here is derived from an EMBL/GenBank/DDBJ whole genome shotgun (WGS) entry which is preliminary data.</text>
</comment>
<organism evidence="2 3">
    <name type="scientific">Candidatus Aphodocola excrementigallinarum</name>
    <dbReference type="NCBI Taxonomy" id="2840670"/>
    <lineage>
        <taxon>Bacteria</taxon>
        <taxon>Bacillati</taxon>
        <taxon>Bacillota</taxon>
        <taxon>Bacilli</taxon>
        <taxon>Candidatus Aphodocola</taxon>
    </lineage>
</organism>
<protein>
    <submittedName>
        <fullName evidence="2">ABC transporter permease</fullName>
    </submittedName>
</protein>
<feature type="transmembrane region" description="Helical" evidence="1">
    <location>
        <begin position="69"/>
        <end position="88"/>
    </location>
</feature>
<feature type="transmembrane region" description="Helical" evidence="1">
    <location>
        <begin position="108"/>
        <end position="130"/>
    </location>
</feature>
<dbReference type="EMBL" id="DVMT01000038">
    <property type="protein sequence ID" value="HIU40389.1"/>
    <property type="molecule type" value="Genomic_DNA"/>
</dbReference>
<evidence type="ECO:0000256" key="1">
    <source>
        <dbReference type="SAM" id="Phobius"/>
    </source>
</evidence>
<accession>A0A9D1LHX4</accession>
<keyword evidence="1" id="KW-0472">Membrane</keyword>